<dbReference type="FunFam" id="3.30.565.10:FF:000010">
    <property type="entry name" value="Sensor histidine kinase RcsC"/>
    <property type="match status" value="1"/>
</dbReference>
<dbReference type="SMART" id="SM00086">
    <property type="entry name" value="PAC"/>
    <property type="match status" value="2"/>
</dbReference>
<gene>
    <name evidence="10" type="ORF">ABENE_21895</name>
</gene>
<protein>
    <recommendedName>
        <fullName evidence="2">histidine kinase</fullName>
        <ecNumber evidence="2">2.7.13.3</ecNumber>
    </recommendedName>
</protein>
<dbReference type="Gene3D" id="3.30.450.20">
    <property type="entry name" value="PAS domain"/>
    <property type="match status" value="3"/>
</dbReference>
<dbReference type="PANTHER" id="PTHR43047">
    <property type="entry name" value="TWO-COMPONENT HISTIDINE PROTEIN KINASE"/>
    <property type="match status" value="1"/>
</dbReference>
<dbReference type="InterPro" id="IPR004358">
    <property type="entry name" value="Sig_transdc_His_kin-like_C"/>
</dbReference>
<dbReference type="Pfam" id="PF00512">
    <property type="entry name" value="HisKA"/>
    <property type="match status" value="1"/>
</dbReference>
<dbReference type="SMART" id="SM00388">
    <property type="entry name" value="HisKA"/>
    <property type="match status" value="1"/>
</dbReference>
<dbReference type="InterPro" id="IPR000014">
    <property type="entry name" value="PAS"/>
</dbReference>
<dbReference type="GO" id="GO:0000155">
    <property type="term" value="F:phosphorelay sensor kinase activity"/>
    <property type="evidence" value="ECO:0007669"/>
    <property type="project" value="InterPro"/>
</dbReference>
<dbReference type="PRINTS" id="PR00344">
    <property type="entry name" value="BCTRLSENSOR"/>
</dbReference>
<keyword evidence="5" id="KW-0418">Kinase</keyword>
<dbReference type="EC" id="2.7.13.3" evidence="2"/>
<comment type="caution">
    <text evidence="10">The sequence shown here is derived from an EMBL/GenBank/DDBJ whole genome shotgun (WGS) entry which is preliminary data.</text>
</comment>
<dbReference type="InterPro" id="IPR005467">
    <property type="entry name" value="His_kinase_dom"/>
</dbReference>
<dbReference type="SMART" id="SM00091">
    <property type="entry name" value="PAS"/>
    <property type="match status" value="3"/>
</dbReference>
<dbReference type="InterPro" id="IPR003594">
    <property type="entry name" value="HATPase_dom"/>
</dbReference>
<dbReference type="CDD" id="cd00082">
    <property type="entry name" value="HisKA"/>
    <property type="match status" value="1"/>
</dbReference>
<reference evidence="10 11" key="1">
    <citation type="journal article" date="2014" name="Nature">
        <title>Sequential evolution of bacterial morphology by co-option of a developmental regulator.</title>
        <authorList>
            <person name="Jiang C."/>
            <person name="Brown P.J."/>
            <person name="Ducret A."/>
            <person name="Brun Y.V."/>
        </authorList>
    </citation>
    <scope>NUCLEOTIDE SEQUENCE [LARGE SCALE GENOMIC DNA]</scope>
    <source>
        <strain evidence="10 11">DSM 16100</strain>
    </source>
</reference>
<dbReference type="NCBIfam" id="TIGR00229">
    <property type="entry name" value="sensory_box"/>
    <property type="match status" value="2"/>
</dbReference>
<dbReference type="GO" id="GO:0009927">
    <property type="term" value="F:histidine phosphotransfer kinase activity"/>
    <property type="evidence" value="ECO:0007669"/>
    <property type="project" value="TreeGrafter"/>
</dbReference>
<dbReference type="PANTHER" id="PTHR43047:SF72">
    <property type="entry name" value="OSMOSENSING HISTIDINE PROTEIN KINASE SLN1"/>
    <property type="match status" value="1"/>
</dbReference>
<evidence type="ECO:0000259" key="7">
    <source>
        <dbReference type="PROSITE" id="PS50109"/>
    </source>
</evidence>
<feature type="domain" description="PAS" evidence="8">
    <location>
        <begin position="17"/>
        <end position="79"/>
    </location>
</feature>
<dbReference type="Gene3D" id="1.10.287.130">
    <property type="match status" value="1"/>
</dbReference>
<dbReference type="Pfam" id="PF08447">
    <property type="entry name" value="PAS_3"/>
    <property type="match status" value="1"/>
</dbReference>
<proteinExistence type="predicted"/>
<dbReference type="OrthoDB" id="9801651at2"/>
<organism evidence="10 11">
    <name type="scientific">Asticcacaulis benevestitus DSM 16100 = ATCC BAA-896</name>
    <dbReference type="NCBI Taxonomy" id="1121022"/>
    <lineage>
        <taxon>Bacteria</taxon>
        <taxon>Pseudomonadati</taxon>
        <taxon>Pseudomonadota</taxon>
        <taxon>Alphaproteobacteria</taxon>
        <taxon>Caulobacterales</taxon>
        <taxon>Caulobacteraceae</taxon>
        <taxon>Asticcacaulis</taxon>
    </lineage>
</organism>
<accession>V4P2U4</accession>
<feature type="domain" description="PAC" evidence="9">
    <location>
        <begin position="339"/>
        <end position="391"/>
    </location>
</feature>
<dbReference type="PROSITE" id="PS50109">
    <property type="entry name" value="HIS_KIN"/>
    <property type="match status" value="1"/>
</dbReference>
<evidence type="ECO:0000313" key="11">
    <source>
        <dbReference type="Proteomes" id="UP000017837"/>
    </source>
</evidence>
<dbReference type="InterPro" id="IPR036890">
    <property type="entry name" value="HATPase_C_sf"/>
</dbReference>
<keyword evidence="4" id="KW-0808">Transferase</keyword>
<dbReference type="CDD" id="cd00130">
    <property type="entry name" value="PAS"/>
    <property type="match status" value="1"/>
</dbReference>
<evidence type="ECO:0000256" key="4">
    <source>
        <dbReference type="ARBA" id="ARBA00022679"/>
    </source>
</evidence>
<keyword evidence="11" id="KW-1185">Reference proteome</keyword>
<dbReference type="Pfam" id="PF08448">
    <property type="entry name" value="PAS_4"/>
    <property type="match status" value="2"/>
</dbReference>
<dbReference type="GO" id="GO:0005886">
    <property type="term" value="C:plasma membrane"/>
    <property type="evidence" value="ECO:0007669"/>
    <property type="project" value="TreeGrafter"/>
</dbReference>
<dbReference type="Proteomes" id="UP000017837">
    <property type="component" value="Unassembled WGS sequence"/>
</dbReference>
<dbReference type="CDD" id="cd16922">
    <property type="entry name" value="HATPase_EvgS-ArcB-TorS-like"/>
    <property type="match status" value="1"/>
</dbReference>
<dbReference type="PROSITE" id="PS50113">
    <property type="entry name" value="PAC"/>
    <property type="match status" value="1"/>
</dbReference>
<dbReference type="SUPFAM" id="SSF47384">
    <property type="entry name" value="Homodimeric domain of signal transducing histidine kinase"/>
    <property type="match status" value="1"/>
</dbReference>
<dbReference type="SUPFAM" id="SSF55874">
    <property type="entry name" value="ATPase domain of HSP90 chaperone/DNA topoisomerase II/histidine kinase"/>
    <property type="match status" value="1"/>
</dbReference>
<dbReference type="PROSITE" id="PS50112">
    <property type="entry name" value="PAS"/>
    <property type="match status" value="1"/>
</dbReference>
<evidence type="ECO:0000256" key="6">
    <source>
        <dbReference type="ARBA" id="ARBA00023012"/>
    </source>
</evidence>
<dbReference type="SUPFAM" id="SSF55785">
    <property type="entry name" value="PYP-like sensor domain (PAS domain)"/>
    <property type="match status" value="3"/>
</dbReference>
<comment type="catalytic activity">
    <reaction evidence="1">
        <text>ATP + protein L-histidine = ADP + protein N-phospho-L-histidine.</text>
        <dbReference type="EC" id="2.7.13.3"/>
    </reaction>
</comment>
<dbReference type="RefSeq" id="WP_018084046.1">
    <property type="nucleotide sequence ID" value="NZ_AQWM01000058.1"/>
</dbReference>
<dbReference type="Pfam" id="PF02518">
    <property type="entry name" value="HATPase_c"/>
    <property type="match status" value="1"/>
</dbReference>
<dbReference type="Gene3D" id="3.30.565.10">
    <property type="entry name" value="Histidine kinase-like ATPase, C-terminal domain"/>
    <property type="match status" value="1"/>
</dbReference>
<dbReference type="EMBL" id="AWGB01000088">
    <property type="protein sequence ID" value="ESQ81499.1"/>
    <property type="molecule type" value="Genomic_DNA"/>
</dbReference>
<evidence type="ECO:0000256" key="1">
    <source>
        <dbReference type="ARBA" id="ARBA00000085"/>
    </source>
</evidence>
<evidence type="ECO:0000256" key="3">
    <source>
        <dbReference type="ARBA" id="ARBA00022553"/>
    </source>
</evidence>
<evidence type="ECO:0000259" key="9">
    <source>
        <dbReference type="PROSITE" id="PS50113"/>
    </source>
</evidence>
<evidence type="ECO:0000256" key="5">
    <source>
        <dbReference type="ARBA" id="ARBA00022777"/>
    </source>
</evidence>
<dbReference type="SMART" id="SM00387">
    <property type="entry name" value="HATPase_c"/>
    <property type="match status" value="1"/>
</dbReference>
<evidence type="ECO:0000256" key="2">
    <source>
        <dbReference type="ARBA" id="ARBA00012438"/>
    </source>
</evidence>
<dbReference type="InterPro" id="IPR000700">
    <property type="entry name" value="PAS-assoc_C"/>
</dbReference>
<dbReference type="InterPro" id="IPR013656">
    <property type="entry name" value="PAS_4"/>
</dbReference>
<evidence type="ECO:0000313" key="10">
    <source>
        <dbReference type="EMBL" id="ESQ81499.1"/>
    </source>
</evidence>
<feature type="domain" description="Histidine kinase" evidence="7">
    <location>
        <begin position="416"/>
        <end position="633"/>
    </location>
</feature>
<sequence>MDNDTAALETYPHAEDFEYAPCALLACDPYGIILRVNASFRSLVGKSADDLIGRNFTSLLTEMSALRLASTLSQASTASDTVNDFVLDIVAAEAIMPVMASVHRRQDSQGKIRYLLSILPAGDRDRNASEDITHREHSENYLSLVGKLAQVGHWHVDLKTGVINWSPEVYAIHGCDPATYRPHLDDGINFYHLDDRESVRLTISEALKTHAPFNFRKRLIPRDSDDVRIVDALGIGQYDAFGTPTAVFGVFRDVTESVEAYENLAANETRIRLLANNMPGLVAYWDADLICRFANLAYEEWFGRTNDEVLGMQLQVLLGQELFALNRSFIMGALTGAKQAFERTLVTPKGDARYTWSQYLPDVDDSGTVRGFYVLVTDVTPLKLKEFALEEANAALIIAREKADVAAEAKSRFLATMSHEIRTPLTSILGFSDLLSERNPAESEDGRFSRKINSAGRHLLTLVDDILDHARMDEGGLRLDLAACDPTAIIRDVSELLRIQAEAKSLELLLDIAAPLPERMMLDEIRLRQILHNLIGNAVKFTDKGYVRVVARQGPGPEGKHLEVLIEDSGPGISPEGQAQLFQRFTQIDRRVPGGTGLGLLISKQLVELMGGTIRVESEPDKGSRFCFDLPVC</sequence>
<evidence type="ECO:0000259" key="8">
    <source>
        <dbReference type="PROSITE" id="PS50112"/>
    </source>
</evidence>
<dbReference type="InterPro" id="IPR003661">
    <property type="entry name" value="HisK_dim/P_dom"/>
</dbReference>
<dbReference type="AlphaFoldDB" id="V4P2U4"/>
<dbReference type="InterPro" id="IPR013655">
    <property type="entry name" value="PAS_fold_3"/>
</dbReference>
<dbReference type="InterPro" id="IPR001610">
    <property type="entry name" value="PAC"/>
</dbReference>
<dbReference type="InterPro" id="IPR035965">
    <property type="entry name" value="PAS-like_dom_sf"/>
</dbReference>
<dbReference type="STRING" id="1121022.GCA_000376105_04363"/>
<keyword evidence="3" id="KW-0597">Phosphoprotein</keyword>
<name>V4P2U4_9CAUL</name>
<keyword evidence="6" id="KW-0902">Two-component regulatory system</keyword>
<dbReference type="InterPro" id="IPR036097">
    <property type="entry name" value="HisK_dim/P_sf"/>
</dbReference>
<dbReference type="PATRIC" id="fig|1121022.4.peg.4483"/>
<dbReference type="eggNOG" id="COG2205">
    <property type="taxonomic scope" value="Bacteria"/>
</dbReference>